<evidence type="ECO:0000256" key="1">
    <source>
        <dbReference type="SAM" id="MobiDB-lite"/>
    </source>
</evidence>
<name>A0A915P954_9BILA</name>
<feature type="compositionally biased region" description="Polar residues" evidence="1">
    <location>
        <begin position="100"/>
        <end position="122"/>
    </location>
</feature>
<sequence>MMTSEISSSCNIRPVVSGSQFVLIKRGAAPHNSTQNILSSYKCQDFVSSTSSSSSQQNNTTKIKKEIPKQNVYIKTTTNNKQQPSKHPSQQPQQPLLPSIKNNKNISPSKTPNISKKPSSSTKHLEKHVLELFNPKEYFNAQSKLSSQLAGRERTRLQFKSNNQHFNDLLLEDHNNVKMEIIERSGEGSRG</sequence>
<dbReference type="AlphaFoldDB" id="A0A915P954"/>
<dbReference type="Proteomes" id="UP000887560">
    <property type="component" value="Unplaced"/>
</dbReference>
<feature type="compositionally biased region" description="Low complexity" evidence="1">
    <location>
        <begin position="48"/>
        <end position="61"/>
    </location>
</feature>
<accession>A0A915P954</accession>
<organism evidence="2 3">
    <name type="scientific">Meloidogyne floridensis</name>
    <dbReference type="NCBI Taxonomy" id="298350"/>
    <lineage>
        <taxon>Eukaryota</taxon>
        <taxon>Metazoa</taxon>
        <taxon>Ecdysozoa</taxon>
        <taxon>Nematoda</taxon>
        <taxon>Chromadorea</taxon>
        <taxon>Rhabditida</taxon>
        <taxon>Tylenchina</taxon>
        <taxon>Tylenchomorpha</taxon>
        <taxon>Tylenchoidea</taxon>
        <taxon>Meloidogynidae</taxon>
        <taxon>Meloidogyninae</taxon>
        <taxon>Meloidogyne</taxon>
    </lineage>
</organism>
<dbReference type="WBParaSite" id="scf7180000424683.g13737">
    <property type="protein sequence ID" value="scf7180000424683.g13737"/>
    <property type="gene ID" value="scf7180000424683.g13737"/>
</dbReference>
<evidence type="ECO:0000313" key="2">
    <source>
        <dbReference type="Proteomes" id="UP000887560"/>
    </source>
</evidence>
<protein>
    <submittedName>
        <fullName evidence="3">Uncharacterized protein</fullName>
    </submittedName>
</protein>
<proteinExistence type="predicted"/>
<reference evidence="3" key="1">
    <citation type="submission" date="2022-11" db="UniProtKB">
        <authorList>
            <consortium name="WormBaseParasite"/>
        </authorList>
    </citation>
    <scope>IDENTIFICATION</scope>
</reference>
<feature type="region of interest" description="Disordered" evidence="1">
    <location>
        <begin position="48"/>
        <end position="123"/>
    </location>
</feature>
<evidence type="ECO:0000313" key="3">
    <source>
        <dbReference type="WBParaSite" id="scf7180000424683.g13737"/>
    </source>
</evidence>
<feature type="compositionally biased region" description="Low complexity" evidence="1">
    <location>
        <begin position="81"/>
        <end position="99"/>
    </location>
</feature>
<keyword evidence="2" id="KW-1185">Reference proteome</keyword>